<dbReference type="AlphaFoldDB" id="A0A919IRD3"/>
<reference evidence="2" key="1">
    <citation type="submission" date="2021-01" db="EMBL/GenBank/DDBJ databases">
        <title>Whole genome shotgun sequence of Actinoplanes cyaneus NBRC 14990.</title>
        <authorList>
            <person name="Komaki H."/>
            <person name="Tamura T."/>
        </authorList>
    </citation>
    <scope>NUCLEOTIDE SEQUENCE</scope>
    <source>
        <strain evidence="2">NBRC 14990</strain>
    </source>
</reference>
<dbReference type="Gene3D" id="3.40.462.20">
    <property type="match status" value="1"/>
</dbReference>
<dbReference type="Proteomes" id="UP000619479">
    <property type="component" value="Unassembled WGS sequence"/>
</dbReference>
<accession>A0A919IRD3</accession>
<proteinExistence type="predicted"/>
<name>A0A919IRD3_9ACTN</name>
<sequence>MRPVLHGWREWVASAPIEMSSSLAVQRLPADPNLPEPLRGAFVVHVRIAYAGPADEGARLIEPLRELAPIVMETVADQPYTQAATIHLDPPVPLPYFDRSIGLRELTADTVEALIDVAGPGTGCTLASIEIRALGGALDREPRVPDAIPARGLPYQLFAFGVGPRETADTNRAALAGVIDRLRPWADERRMVSFLSPDEAGSQAEIAALYGRERYERLARIKGVHDPANMFRVNHNIAPAS</sequence>
<dbReference type="InterPro" id="IPR016169">
    <property type="entry name" value="FAD-bd_PCMH_sub2"/>
</dbReference>
<gene>
    <name evidence="2" type="ORF">Acy02nite_79340</name>
</gene>
<evidence type="ECO:0000259" key="1">
    <source>
        <dbReference type="Pfam" id="PF08031"/>
    </source>
</evidence>
<dbReference type="Gene3D" id="3.30.465.10">
    <property type="match status" value="1"/>
</dbReference>
<evidence type="ECO:0000313" key="3">
    <source>
        <dbReference type="Proteomes" id="UP000619479"/>
    </source>
</evidence>
<organism evidence="2 3">
    <name type="scientific">Actinoplanes cyaneus</name>
    <dbReference type="NCBI Taxonomy" id="52696"/>
    <lineage>
        <taxon>Bacteria</taxon>
        <taxon>Bacillati</taxon>
        <taxon>Actinomycetota</taxon>
        <taxon>Actinomycetes</taxon>
        <taxon>Micromonosporales</taxon>
        <taxon>Micromonosporaceae</taxon>
        <taxon>Actinoplanes</taxon>
    </lineage>
</organism>
<dbReference type="Pfam" id="PF08031">
    <property type="entry name" value="BBE"/>
    <property type="match status" value="1"/>
</dbReference>
<dbReference type="GO" id="GO:0050660">
    <property type="term" value="F:flavin adenine dinucleotide binding"/>
    <property type="evidence" value="ECO:0007669"/>
    <property type="project" value="InterPro"/>
</dbReference>
<feature type="domain" description="Berberine/berberine-like" evidence="1">
    <location>
        <begin position="208"/>
        <end position="237"/>
    </location>
</feature>
<protein>
    <recommendedName>
        <fullName evidence="1">Berberine/berberine-like domain-containing protein</fullName>
    </recommendedName>
</protein>
<dbReference type="InterPro" id="IPR012951">
    <property type="entry name" value="BBE"/>
</dbReference>
<dbReference type="GO" id="GO:0016491">
    <property type="term" value="F:oxidoreductase activity"/>
    <property type="evidence" value="ECO:0007669"/>
    <property type="project" value="InterPro"/>
</dbReference>
<dbReference type="EMBL" id="BOMH01000071">
    <property type="protein sequence ID" value="GID70053.1"/>
    <property type="molecule type" value="Genomic_DNA"/>
</dbReference>
<evidence type="ECO:0000313" key="2">
    <source>
        <dbReference type="EMBL" id="GID70053.1"/>
    </source>
</evidence>
<comment type="caution">
    <text evidence="2">The sequence shown here is derived from an EMBL/GenBank/DDBJ whole genome shotgun (WGS) entry which is preliminary data.</text>
</comment>
<dbReference type="RefSeq" id="WP_203753340.1">
    <property type="nucleotide sequence ID" value="NZ_BAAAUC010000032.1"/>
</dbReference>
<keyword evidence="3" id="KW-1185">Reference proteome</keyword>